<organism evidence="2">
    <name type="scientific">uncultured Anaerotruncus sp</name>
    <dbReference type="NCBI Taxonomy" id="905011"/>
    <lineage>
        <taxon>Bacteria</taxon>
        <taxon>Bacillati</taxon>
        <taxon>Bacillota</taxon>
        <taxon>Clostridia</taxon>
        <taxon>Eubacteriales</taxon>
        <taxon>Oscillospiraceae</taxon>
        <taxon>Anaerotruncus</taxon>
        <taxon>environmental samples</taxon>
    </lineage>
</organism>
<dbReference type="AlphaFoldDB" id="A0A1C6JWN3"/>
<feature type="compositionally biased region" description="Low complexity" evidence="1">
    <location>
        <begin position="19"/>
        <end position="33"/>
    </location>
</feature>
<name>A0A1C6JWN3_9FIRM</name>
<proteinExistence type="predicted"/>
<evidence type="ECO:0000256" key="1">
    <source>
        <dbReference type="SAM" id="MobiDB-lite"/>
    </source>
</evidence>
<protein>
    <submittedName>
        <fullName evidence="2">Uncharacterized protein</fullName>
    </submittedName>
</protein>
<feature type="region of interest" description="Disordered" evidence="1">
    <location>
        <begin position="1"/>
        <end position="44"/>
    </location>
</feature>
<accession>A0A1C6JWN3</accession>
<evidence type="ECO:0000313" key="2">
    <source>
        <dbReference type="EMBL" id="SCJ86417.1"/>
    </source>
</evidence>
<sequence>MQESEQVAKELPAAEADTEVQPPVEEQPETAAEPGPPDDWRAKEQRLKEHFGVEEIEELFDMPNPHLVEQVQENLRQPLAALAAEYPQLLGEVQAGELAADRGYVQLLAAGYSPLSAYLCRYTDRCMQAIQAAGRPVESAMQRGGGLIGEDVQNFTDEQLLRIREAVRRGERVVL</sequence>
<dbReference type="EMBL" id="FMHG01000002">
    <property type="protein sequence ID" value="SCJ86417.1"/>
    <property type="molecule type" value="Genomic_DNA"/>
</dbReference>
<reference evidence="2" key="1">
    <citation type="submission" date="2015-09" db="EMBL/GenBank/DDBJ databases">
        <authorList>
            <consortium name="Pathogen Informatics"/>
        </authorList>
    </citation>
    <scope>NUCLEOTIDE SEQUENCE</scope>
    <source>
        <strain evidence="2">2789STDY5834896</strain>
    </source>
</reference>
<gene>
    <name evidence="2" type="ORF">SAMEA3545359_02355</name>
</gene>